<sequence length="373" mass="40446">MNGGNMRKVEDIFIEMIKIDSESGSEKRFVNYLKDEFGKLGLECIKDIASIEKTGSDAPNLIVKLKGQKTDKTCIGFSAHVDTVVPGKDIKPILDGDVIKSSGNTILGSDDKSGIAAILHAAMRIKEENIPSRDAMFIFTTSEEVGLLGAKHLDTSLIEGLENMIVLDSGGPFGEIITSAPSQNSIKMKVKGKAAHAGLEPEKGLNAIFAVSKGIANTKIGRIDDETTSNIGTIRGGKATNIVPDLVEFEGEVRSRDDNKLKKVTEEMISSIQKEVKECGCEFEYEVIPEYKAYNIPNDHELVKEIINVGKKMGVDIKTGSTGGGSDTNIHCENGINAVNMSTGMMNVHTTSEHIHIEDLKKTSEFIFNILTN</sequence>
<dbReference type="Pfam" id="PF01546">
    <property type="entry name" value="Peptidase_M20"/>
    <property type="match status" value="1"/>
</dbReference>
<evidence type="ECO:0000256" key="2">
    <source>
        <dbReference type="ARBA" id="ARBA00022670"/>
    </source>
</evidence>
<dbReference type="SUPFAM" id="SSF55031">
    <property type="entry name" value="Bacterial exopeptidase dimerisation domain"/>
    <property type="match status" value="1"/>
</dbReference>
<dbReference type="InterPro" id="IPR001261">
    <property type="entry name" value="ArgE/DapE_CS"/>
</dbReference>
<dbReference type="NCBIfam" id="TIGR01883">
    <property type="entry name" value="PepT-like"/>
    <property type="match status" value="1"/>
</dbReference>
<keyword evidence="3 8" id="KW-0479">Metal-binding</keyword>
<dbReference type="GO" id="GO:0008237">
    <property type="term" value="F:metallopeptidase activity"/>
    <property type="evidence" value="ECO:0007669"/>
    <property type="project" value="UniProtKB-KW"/>
</dbReference>
<dbReference type="AlphaFoldDB" id="A0A2N5ZC35"/>
<dbReference type="InterPro" id="IPR010162">
    <property type="entry name" value="PepT-like"/>
</dbReference>
<dbReference type="EMBL" id="PKTG01000122">
    <property type="protein sequence ID" value="PLX16209.1"/>
    <property type="molecule type" value="Genomic_DNA"/>
</dbReference>
<feature type="binding site" evidence="8">
    <location>
        <position position="349"/>
    </location>
    <ligand>
        <name>Zn(2+)</name>
        <dbReference type="ChEBI" id="CHEBI:29105"/>
        <label>2</label>
    </ligand>
</feature>
<keyword evidence="6" id="KW-0482">Metalloprotease</keyword>
<gene>
    <name evidence="10" type="ORF">C0601_11350</name>
</gene>
<feature type="domain" description="Peptidase M20 dimerisation" evidence="9">
    <location>
        <begin position="185"/>
        <end position="276"/>
    </location>
</feature>
<dbReference type="GO" id="GO:0006508">
    <property type="term" value="P:proteolysis"/>
    <property type="evidence" value="ECO:0007669"/>
    <property type="project" value="UniProtKB-KW"/>
</dbReference>
<name>A0A2N5ZC35_MUIH1</name>
<dbReference type="InterPro" id="IPR036264">
    <property type="entry name" value="Bact_exopeptidase_dim_dom"/>
</dbReference>
<reference evidence="10 11" key="1">
    <citation type="submission" date="2017-11" db="EMBL/GenBank/DDBJ databases">
        <title>Genome-resolved metagenomics identifies genetic mobility, metabolic interactions, and unexpected diversity in perchlorate-reducing communities.</title>
        <authorList>
            <person name="Barnum T.P."/>
            <person name="Figueroa I.A."/>
            <person name="Carlstrom C.I."/>
            <person name="Lucas L.N."/>
            <person name="Engelbrektson A.L."/>
            <person name="Coates J.D."/>
        </authorList>
    </citation>
    <scope>NUCLEOTIDE SEQUENCE [LARGE SCALE GENOMIC DNA]</scope>
    <source>
        <strain evidence="10">BM706</strain>
    </source>
</reference>
<dbReference type="SUPFAM" id="SSF53187">
    <property type="entry name" value="Zn-dependent exopeptidases"/>
    <property type="match status" value="1"/>
</dbReference>
<evidence type="ECO:0000259" key="9">
    <source>
        <dbReference type="Pfam" id="PF07687"/>
    </source>
</evidence>
<dbReference type="InterPro" id="IPR011650">
    <property type="entry name" value="Peptidase_M20_dimer"/>
</dbReference>
<dbReference type="InterPro" id="IPR002933">
    <property type="entry name" value="Peptidase_M20"/>
</dbReference>
<evidence type="ECO:0000256" key="6">
    <source>
        <dbReference type="ARBA" id="ARBA00023049"/>
    </source>
</evidence>
<dbReference type="GO" id="GO:0046872">
    <property type="term" value="F:metal ion binding"/>
    <property type="evidence" value="ECO:0007669"/>
    <property type="project" value="UniProtKB-UniRule"/>
</dbReference>
<dbReference type="Pfam" id="PF07687">
    <property type="entry name" value="M20_dimer"/>
    <property type="match status" value="1"/>
</dbReference>
<dbReference type="Gene3D" id="3.40.630.10">
    <property type="entry name" value="Zn peptidases"/>
    <property type="match status" value="1"/>
</dbReference>
<evidence type="ECO:0000313" key="10">
    <source>
        <dbReference type="EMBL" id="PLX16209.1"/>
    </source>
</evidence>
<dbReference type="GO" id="GO:0004177">
    <property type="term" value="F:aminopeptidase activity"/>
    <property type="evidence" value="ECO:0007669"/>
    <property type="project" value="UniProtKB-UniRule"/>
</dbReference>
<comment type="cofactor">
    <cofactor evidence="1">
        <name>Zn(2+)</name>
        <dbReference type="ChEBI" id="CHEBI:29105"/>
    </cofactor>
</comment>
<dbReference type="Gene3D" id="3.30.70.360">
    <property type="match status" value="1"/>
</dbReference>
<comment type="similarity">
    <text evidence="7">Belongs to the peptidase M42 family.</text>
</comment>
<dbReference type="InterPro" id="IPR008007">
    <property type="entry name" value="Peptidase_M42"/>
</dbReference>
<evidence type="ECO:0000256" key="4">
    <source>
        <dbReference type="ARBA" id="ARBA00022801"/>
    </source>
</evidence>
<dbReference type="PANTHER" id="PTHR42994">
    <property type="entry name" value="PEPTIDASE T"/>
    <property type="match status" value="1"/>
</dbReference>
<accession>A0A2N5ZC35</accession>
<evidence type="ECO:0000313" key="11">
    <source>
        <dbReference type="Proteomes" id="UP000234857"/>
    </source>
</evidence>
<keyword evidence="5" id="KW-0862">Zinc</keyword>
<dbReference type="PIRSF" id="PIRSF001123">
    <property type="entry name" value="PepA_GA"/>
    <property type="match status" value="1"/>
</dbReference>
<evidence type="ECO:0000256" key="1">
    <source>
        <dbReference type="ARBA" id="ARBA00001947"/>
    </source>
</evidence>
<proteinExistence type="inferred from homology"/>
<keyword evidence="2" id="KW-0645">Protease</keyword>
<comment type="caution">
    <text evidence="10">The sequence shown here is derived from an EMBL/GenBank/DDBJ whole genome shotgun (WGS) entry which is preliminary data.</text>
</comment>
<dbReference type="PANTHER" id="PTHR42994:SF2">
    <property type="entry name" value="PEPTIDASE"/>
    <property type="match status" value="1"/>
</dbReference>
<keyword evidence="4" id="KW-0378">Hydrolase</keyword>
<comment type="cofactor">
    <cofactor evidence="8">
        <name>a divalent metal cation</name>
        <dbReference type="ChEBI" id="CHEBI:60240"/>
    </cofactor>
    <text evidence="8">Binds 2 divalent metal cations per subunit.</text>
</comment>
<organism evidence="10 11">
    <name type="scientific">Muiribacterium halophilum</name>
    <dbReference type="NCBI Taxonomy" id="2053465"/>
    <lineage>
        <taxon>Bacteria</taxon>
        <taxon>Candidatus Muiribacteriota</taxon>
        <taxon>Candidatus Muiribacteriia</taxon>
        <taxon>Candidatus Muiribacteriales</taxon>
        <taxon>Candidatus Muiribacteriaceae</taxon>
        <taxon>Candidatus Muiribacterium</taxon>
    </lineage>
</organism>
<dbReference type="PROSITE" id="PS00758">
    <property type="entry name" value="ARGE_DAPE_CPG2_1"/>
    <property type="match status" value="1"/>
</dbReference>
<evidence type="ECO:0000256" key="7">
    <source>
        <dbReference type="PIRNR" id="PIRNR001123"/>
    </source>
</evidence>
<evidence type="ECO:0000256" key="3">
    <source>
        <dbReference type="ARBA" id="ARBA00022723"/>
    </source>
</evidence>
<evidence type="ECO:0000256" key="8">
    <source>
        <dbReference type="PIRSR" id="PIRSR001123-2"/>
    </source>
</evidence>
<dbReference type="Proteomes" id="UP000234857">
    <property type="component" value="Unassembled WGS sequence"/>
</dbReference>
<protein>
    <submittedName>
        <fullName evidence="10">Peptidase M20</fullName>
    </submittedName>
</protein>
<evidence type="ECO:0000256" key="5">
    <source>
        <dbReference type="ARBA" id="ARBA00022833"/>
    </source>
</evidence>